<dbReference type="Gramene" id="ONIVA07G09590.2">
    <property type="protein sequence ID" value="ONIVA07G09590.2"/>
    <property type="gene ID" value="ONIVA07G09590"/>
</dbReference>
<evidence type="ECO:0000313" key="3">
    <source>
        <dbReference type="Proteomes" id="UP000006591"/>
    </source>
</evidence>
<evidence type="ECO:0000313" key="2">
    <source>
        <dbReference type="EnsemblPlants" id="ONIVA07G09590.2"/>
    </source>
</evidence>
<proteinExistence type="predicted"/>
<reference evidence="2" key="2">
    <citation type="submission" date="2018-04" db="EMBL/GenBank/DDBJ databases">
        <title>OnivRS2 (Oryza nivara Reference Sequence Version 2).</title>
        <authorList>
            <person name="Zhang J."/>
            <person name="Kudrna D."/>
            <person name="Lee S."/>
            <person name="Talag J."/>
            <person name="Rajasekar S."/>
            <person name="Welchert J."/>
            <person name="Hsing Y.-I."/>
            <person name="Wing R.A."/>
        </authorList>
    </citation>
    <scope>NUCLEOTIDE SEQUENCE [LARGE SCALE GENOMIC DNA]</scope>
    <source>
        <strain evidence="2">SL10</strain>
    </source>
</reference>
<dbReference type="Proteomes" id="UP000006591">
    <property type="component" value="Chromosome 7"/>
</dbReference>
<keyword evidence="1" id="KW-0812">Transmembrane</keyword>
<sequence length="226" mass="25511">MDISRGRCKQYYYTVATRSWAISRGRYGAIRCGGIHPSKFVTFEWADVGGWDDEARPTRLILSALPIRPLTLLQELELVAVPEDALVVLGLDVDALLSLAPYRLNDGCGIELVVLAKDGADRLGRLHRVVVRDGREEVVVRDVRICDIVEHSIEEAVVAVHGEKANSRLVACALPARLDMSCAERRMADGVVSFFFLDSVVFFVFSFFSYLFQFFSFLFFCFFFCF</sequence>
<keyword evidence="3" id="KW-1185">Reference proteome</keyword>
<keyword evidence="1" id="KW-1133">Transmembrane helix</keyword>
<evidence type="ECO:0000256" key="1">
    <source>
        <dbReference type="SAM" id="Phobius"/>
    </source>
</evidence>
<feature type="transmembrane region" description="Helical" evidence="1">
    <location>
        <begin position="200"/>
        <end position="225"/>
    </location>
</feature>
<keyword evidence="1" id="KW-0472">Membrane</keyword>
<name>A0A0E0HZH0_ORYNI</name>
<dbReference type="EnsemblPlants" id="ONIVA07G09590.2">
    <property type="protein sequence ID" value="ONIVA07G09590.2"/>
    <property type="gene ID" value="ONIVA07G09590"/>
</dbReference>
<protein>
    <submittedName>
        <fullName evidence="2">Uncharacterized protein</fullName>
    </submittedName>
</protein>
<dbReference type="AlphaFoldDB" id="A0A0E0HZH0"/>
<accession>A0A0E0HZH0</accession>
<organism evidence="2">
    <name type="scientific">Oryza nivara</name>
    <name type="common">Indian wild rice</name>
    <name type="synonym">Oryza sativa f. spontanea</name>
    <dbReference type="NCBI Taxonomy" id="4536"/>
    <lineage>
        <taxon>Eukaryota</taxon>
        <taxon>Viridiplantae</taxon>
        <taxon>Streptophyta</taxon>
        <taxon>Embryophyta</taxon>
        <taxon>Tracheophyta</taxon>
        <taxon>Spermatophyta</taxon>
        <taxon>Magnoliopsida</taxon>
        <taxon>Liliopsida</taxon>
        <taxon>Poales</taxon>
        <taxon>Poaceae</taxon>
        <taxon>BOP clade</taxon>
        <taxon>Oryzoideae</taxon>
        <taxon>Oryzeae</taxon>
        <taxon>Oryzinae</taxon>
        <taxon>Oryza</taxon>
    </lineage>
</organism>
<reference evidence="2" key="1">
    <citation type="submission" date="2015-04" db="UniProtKB">
        <authorList>
            <consortium name="EnsemblPlants"/>
        </authorList>
    </citation>
    <scope>IDENTIFICATION</scope>
    <source>
        <strain evidence="2">SL10</strain>
    </source>
</reference>